<dbReference type="InterPro" id="IPR046820">
    <property type="entry name" value="MmeI_TRD"/>
</dbReference>
<dbReference type="Proteomes" id="UP001519310">
    <property type="component" value="Unassembled WGS sequence"/>
</dbReference>
<evidence type="ECO:0000256" key="4">
    <source>
        <dbReference type="ARBA" id="ARBA00022691"/>
    </source>
</evidence>
<feature type="compositionally biased region" description="Low complexity" evidence="6">
    <location>
        <begin position="1"/>
        <end position="17"/>
    </location>
</feature>
<dbReference type="Pfam" id="PF20466">
    <property type="entry name" value="MmeI_TRD"/>
    <property type="match status" value="1"/>
</dbReference>
<name>A0ABS4L8Z4_STRAV</name>
<evidence type="ECO:0000259" key="7">
    <source>
        <dbReference type="Pfam" id="PF07669"/>
    </source>
</evidence>
<evidence type="ECO:0000256" key="3">
    <source>
        <dbReference type="ARBA" id="ARBA00022679"/>
    </source>
</evidence>
<gene>
    <name evidence="9" type="ORF">J2Z77_004397</name>
</gene>
<dbReference type="SUPFAM" id="SSF53335">
    <property type="entry name" value="S-adenosyl-L-methionine-dependent methyltransferases"/>
    <property type="match status" value="1"/>
</dbReference>
<keyword evidence="10" id="KW-1185">Reference proteome</keyword>
<organism evidence="9 10">
    <name type="scientific">Streptomyces avidinii</name>
    <dbReference type="NCBI Taxonomy" id="1895"/>
    <lineage>
        <taxon>Bacteria</taxon>
        <taxon>Bacillati</taxon>
        <taxon>Actinomycetota</taxon>
        <taxon>Actinomycetes</taxon>
        <taxon>Kitasatosporales</taxon>
        <taxon>Streptomycetaceae</taxon>
        <taxon>Streptomyces</taxon>
    </lineage>
</organism>
<proteinExistence type="predicted"/>
<evidence type="ECO:0000313" key="9">
    <source>
        <dbReference type="EMBL" id="MBP2038586.1"/>
    </source>
</evidence>
<dbReference type="PANTHER" id="PTHR33841:SF1">
    <property type="entry name" value="DNA METHYLTRANSFERASE A"/>
    <property type="match status" value="1"/>
</dbReference>
<evidence type="ECO:0000256" key="2">
    <source>
        <dbReference type="ARBA" id="ARBA00022603"/>
    </source>
</evidence>
<keyword evidence="2" id="KW-0489">Methyltransferase</keyword>
<reference evidence="9 10" key="1">
    <citation type="submission" date="2021-03" db="EMBL/GenBank/DDBJ databases">
        <title>Genomic Encyclopedia of Type Strains, Phase IV (KMG-IV): sequencing the most valuable type-strain genomes for metagenomic binning, comparative biology and taxonomic classification.</title>
        <authorList>
            <person name="Goeker M."/>
        </authorList>
    </citation>
    <scope>NUCLEOTIDE SEQUENCE [LARGE SCALE GENOMIC DNA]</scope>
    <source>
        <strain evidence="9 10">DSM 40526</strain>
    </source>
</reference>
<dbReference type="PRINTS" id="PR00507">
    <property type="entry name" value="N12N6MTFRASE"/>
</dbReference>
<dbReference type="PROSITE" id="PS00092">
    <property type="entry name" value="N6_MTASE"/>
    <property type="match status" value="1"/>
</dbReference>
<protein>
    <recommendedName>
        <fullName evidence="1">site-specific DNA-methyltransferase (adenine-specific)</fullName>
        <ecNumber evidence="1">2.1.1.72</ecNumber>
    </recommendedName>
</protein>
<evidence type="ECO:0000256" key="1">
    <source>
        <dbReference type="ARBA" id="ARBA00011900"/>
    </source>
</evidence>
<dbReference type="EMBL" id="JAGGLQ010000008">
    <property type="protein sequence ID" value="MBP2038586.1"/>
    <property type="molecule type" value="Genomic_DNA"/>
</dbReference>
<dbReference type="RefSeq" id="WP_189972767.1">
    <property type="nucleotide sequence ID" value="NZ_BMVL01000013.1"/>
</dbReference>
<dbReference type="PANTHER" id="PTHR33841">
    <property type="entry name" value="DNA METHYLTRANSFERASE YEEA-RELATED"/>
    <property type="match status" value="1"/>
</dbReference>
<evidence type="ECO:0000259" key="8">
    <source>
        <dbReference type="Pfam" id="PF20466"/>
    </source>
</evidence>
<feature type="region of interest" description="Disordered" evidence="6">
    <location>
        <begin position="1"/>
        <end position="23"/>
    </location>
</feature>
<comment type="catalytic activity">
    <reaction evidence="5">
        <text>a 2'-deoxyadenosine in DNA + S-adenosyl-L-methionine = an N(6)-methyl-2'-deoxyadenosine in DNA + S-adenosyl-L-homocysteine + H(+)</text>
        <dbReference type="Rhea" id="RHEA:15197"/>
        <dbReference type="Rhea" id="RHEA-COMP:12418"/>
        <dbReference type="Rhea" id="RHEA-COMP:12419"/>
        <dbReference type="ChEBI" id="CHEBI:15378"/>
        <dbReference type="ChEBI" id="CHEBI:57856"/>
        <dbReference type="ChEBI" id="CHEBI:59789"/>
        <dbReference type="ChEBI" id="CHEBI:90615"/>
        <dbReference type="ChEBI" id="CHEBI:90616"/>
        <dbReference type="EC" id="2.1.1.72"/>
    </reaction>
</comment>
<keyword evidence="4" id="KW-0949">S-adenosyl-L-methionine</keyword>
<feature type="domain" description="MmeI-like target recognition" evidence="8">
    <location>
        <begin position="1074"/>
        <end position="1260"/>
    </location>
</feature>
<accession>A0ABS4L8Z4</accession>
<feature type="region of interest" description="Disordered" evidence="6">
    <location>
        <begin position="1373"/>
        <end position="1405"/>
    </location>
</feature>
<evidence type="ECO:0000313" key="10">
    <source>
        <dbReference type="Proteomes" id="UP001519310"/>
    </source>
</evidence>
<keyword evidence="3" id="KW-0808">Transferase</keyword>
<feature type="domain" description="Type II methyltransferase M.TaqI-like" evidence="7">
    <location>
        <begin position="702"/>
        <end position="981"/>
    </location>
</feature>
<dbReference type="EC" id="2.1.1.72" evidence="1"/>
<comment type="caution">
    <text evidence="9">The sequence shown here is derived from an EMBL/GenBank/DDBJ whole genome shotgun (WGS) entry which is preliminary data.</text>
</comment>
<dbReference type="InterPro" id="IPR050953">
    <property type="entry name" value="N4_N6_ade-DNA_methylase"/>
</dbReference>
<evidence type="ECO:0000256" key="6">
    <source>
        <dbReference type="SAM" id="MobiDB-lite"/>
    </source>
</evidence>
<sequence length="1405" mass="154227">MSTTHRTNTGRGRTRSGAPAPDGRQDHLDWLSLVDVSGPFLTLPVLLKTWPQLDSIDKPLRARLRYEHGVWQSAPAAGQRAWTDFVLNELLGWGDALHEGTELSEALAVDVPEHDERIAPTFALLEPGSTAEDTAGLVADCAILGMTVPAGRHPSQRVPGSAWAATPVDRMAQLCRHHGVELGLVTDGRWWTLVWAPRGGVTTSALFDTVAWTEPVERVVVRAFMSLLSRRRFFAVEDAETLLPLLKESLDSQEDVTDALGVQVRQAVELLVEAIGRADVTERARGGNGLADVPAQDVYRGAVAVMMRVVFLLFAEERGLLPSDNELYVQAYSAGRLCQELEDRARETTEDDLEQTGVGWHRLIALFNAVYGGVDHPALRMHAYDGSIFDPNAFPWLEGRGTADGDPTDPLPIDDRTVLHMLQSVQHVWIGTGKKRERRRLTFRTLDVEQIGYVYEGLLSYQGRRAEDTVVGLVGKAGLEAEVLLTRLESLARTEGEGLGAALAEEYNKATGLGSAAKVTKLLEPLSDVERAAARSKLLAATGSDAELTERLLPFYRLIRRDLRDLPVVIGAGGLYVTESSLRKNTGTHYTPKSLAQQVADGALEPLVYEYGPLQTSDRTQWRPKSSTDILKLKVADIAMGSAAFLVAACRYLAGALVEAWSREGDARAVAYLEAADSLSASAVEAEAEPVMVEARRQIIEHCLYGVDINPMAVEMAKLSLWLVSMDRDRPFTFLDDRLVAGDSLLGITSVEQLEAMHLDPVRGRRLHENTFLMGGVRELIAEVAEERRKLAGIPGTGLEELERKRAMLASVREKTRQASVFADLVVGAALAGAGRSEKDQDQLSFAAVTAAHAVSDAGDDEELATAELRRAETLARGWLATGKPAGAFGREAVHLPLVFPEVWDERGGFDAVVGNPPFLGGKKLTGSLGISYREHLVENLGGGVRGNADLVAYFLLRAYGFLNLNGQAGLIATNTLAQGDTREIGLDRLVAEGVEIRQSVKSSPWPSRSAVLEYCAVWISQAVVSDGVPRLADDNPVWKITPSLEAASRVAGAPERLAGNQAIAFIGSYILGLGFTMDPDSAQALIAKDTRNRDVLFPYLTGQDLNSRPDGSARRWVINFHDWSEERARQYGEVFKIIEEGVKPERQRRKPDGSFTLRNPLPQRYWHYADKRPALQAAIQGMSRVIVLAQVSKTVMPVMMPTGLVYSHKIVVFPSDSFAQLAVLSSTFHYWWSIAYSATMKADLSYSPSDVTATFPRPEYSAMLDELGMRLEQRRSRIVNLHGGLTSTYNLVHEQECTEDDIAELRQIHRAIDEEVARAYSWDDLLSQPGGLDHGFHDTRQGPRYTVGPVVRQEILDRLLEENQRRYAAEVAAGLHDKKGAKKKAAAPTQRKAKPPEEAPPSLF</sequence>
<dbReference type="Pfam" id="PF07669">
    <property type="entry name" value="Eco57I"/>
    <property type="match status" value="1"/>
</dbReference>
<dbReference type="InterPro" id="IPR011639">
    <property type="entry name" value="MethylTrfase_TaqI-like_dom"/>
</dbReference>
<dbReference type="InterPro" id="IPR002052">
    <property type="entry name" value="DNA_methylase_N6_adenine_CS"/>
</dbReference>
<dbReference type="InterPro" id="IPR029063">
    <property type="entry name" value="SAM-dependent_MTases_sf"/>
</dbReference>
<dbReference type="Gene3D" id="3.40.50.150">
    <property type="entry name" value="Vaccinia Virus protein VP39"/>
    <property type="match status" value="2"/>
</dbReference>
<evidence type="ECO:0000256" key="5">
    <source>
        <dbReference type="ARBA" id="ARBA00047942"/>
    </source>
</evidence>